<dbReference type="PANTHER" id="PTHR11851:SF224">
    <property type="entry name" value="PROCESSING PROTEASE"/>
    <property type="match status" value="1"/>
</dbReference>
<dbReference type="GO" id="GO:0046872">
    <property type="term" value="F:metal ion binding"/>
    <property type="evidence" value="ECO:0007669"/>
    <property type="project" value="InterPro"/>
</dbReference>
<keyword evidence="5" id="KW-1185">Reference proteome</keyword>
<organism evidence="4 5">
    <name type="scientific">Tepidiphilus thermophilus</name>
    <dbReference type="NCBI Taxonomy" id="876478"/>
    <lineage>
        <taxon>Bacteria</taxon>
        <taxon>Pseudomonadati</taxon>
        <taxon>Pseudomonadota</taxon>
        <taxon>Hydrogenophilia</taxon>
        <taxon>Hydrogenophilales</taxon>
        <taxon>Hydrogenophilaceae</taxon>
        <taxon>Tepidiphilus</taxon>
    </lineage>
</organism>
<dbReference type="InterPro" id="IPR011765">
    <property type="entry name" value="Pept_M16_N"/>
</dbReference>
<dbReference type="Pfam" id="PF00675">
    <property type="entry name" value="Peptidase_M16"/>
    <property type="match status" value="1"/>
</dbReference>
<evidence type="ECO:0000313" key="4">
    <source>
        <dbReference type="EMBL" id="CUB07316.1"/>
    </source>
</evidence>
<dbReference type="EMBL" id="CYHH01000006">
    <property type="protein sequence ID" value="CUB07316.1"/>
    <property type="molecule type" value="Genomic_DNA"/>
</dbReference>
<feature type="chain" id="PRO_5005505920" evidence="1">
    <location>
        <begin position="29"/>
        <end position="441"/>
    </location>
</feature>
<dbReference type="PANTHER" id="PTHR11851">
    <property type="entry name" value="METALLOPROTEASE"/>
    <property type="match status" value="1"/>
</dbReference>
<evidence type="ECO:0000259" key="2">
    <source>
        <dbReference type="Pfam" id="PF00675"/>
    </source>
</evidence>
<sequence>MTRRILRTRAFAALLFFIATAFSPLALALPTIERFTTANGVRVDFVASREQPLIDVVVSFDAGSARDPEGKEGLASLTRQLLDTSTRVHDEQGLSDAFADLAVSLSGSVDEDRATVAWRNLSEAQVRDAAADLVAEVLTQPIFSPAIFIRERANAKAALKDALTRPEVLSERTFTANVYRDHPYGKLPTLESLDRITREDLIAFHRAYYTRAAAHVAIVGDLDRAQAEQLADRITAKLPAGEAPKPLPPVAQTQAHDERIAHPAQQAHLRLGLAVMTRDDPDYFPLLVGNHVLGGGGFGSRLVDEIREKRGYAYSVASVLEPRRQAGPFVIALQTRGKQAEEAMALARETLERFREQGPTAEELRRAQDNIAQGFGLRLDSNRKLIGYVSMMGYYGLPLDWLERYPEAVRAVSTQQVQDAFARRIDPARLVTVRVGGDGDR</sequence>
<dbReference type="RefSeq" id="WP_055423606.1">
    <property type="nucleotide sequence ID" value="NZ_CYHH01000006.1"/>
</dbReference>
<dbReference type="OrthoDB" id="9811314at2"/>
<feature type="signal peptide" evidence="1">
    <location>
        <begin position="1"/>
        <end position="28"/>
    </location>
</feature>
<dbReference type="Proteomes" id="UP000182108">
    <property type="component" value="Unassembled WGS sequence"/>
</dbReference>
<dbReference type="InterPro" id="IPR007863">
    <property type="entry name" value="Peptidase_M16_C"/>
</dbReference>
<gene>
    <name evidence="4" type="ORF">Ga0061068_10666</name>
</gene>
<dbReference type="AlphaFoldDB" id="A0A0K6IW19"/>
<dbReference type="InterPro" id="IPR011249">
    <property type="entry name" value="Metalloenz_LuxS/M16"/>
</dbReference>
<reference evidence="5" key="1">
    <citation type="submission" date="2015-08" db="EMBL/GenBank/DDBJ databases">
        <authorList>
            <person name="Babu N.S."/>
            <person name="Beckwith C.J."/>
            <person name="Beseler K.G."/>
            <person name="Brison A."/>
            <person name="Carone J.V."/>
            <person name="Caskin T.P."/>
            <person name="Diamond M."/>
            <person name="Durham M.E."/>
            <person name="Foxe J.M."/>
            <person name="Go M."/>
            <person name="Henderson B.A."/>
            <person name="Jones I.B."/>
            <person name="McGettigan J.A."/>
            <person name="Micheletti S.J."/>
            <person name="Nasrallah M.E."/>
            <person name="Ortiz D."/>
            <person name="Piller C.R."/>
            <person name="Privatt S.R."/>
            <person name="Schneider S.L."/>
            <person name="Sharp S."/>
            <person name="Smith T.C."/>
            <person name="Stanton J.D."/>
            <person name="Ullery H.E."/>
            <person name="Wilson R.J."/>
            <person name="Serrano M.G."/>
            <person name="Buck G."/>
            <person name="Lee V."/>
            <person name="Wang Y."/>
            <person name="Carvalho R."/>
            <person name="Voegtly L."/>
            <person name="Shi R."/>
            <person name="Duckworth R."/>
            <person name="Johnson A."/>
            <person name="Loviza R."/>
            <person name="Walstead R."/>
            <person name="Shah Z."/>
            <person name="Kiflezghi M."/>
            <person name="Wade K."/>
            <person name="Ball S.L."/>
            <person name="Bradley K.W."/>
            <person name="Asai D.J."/>
            <person name="Bowman C.A."/>
            <person name="Russell D.A."/>
            <person name="Pope W.H."/>
            <person name="Jacobs-Sera D."/>
            <person name="Hendrix R.W."/>
            <person name="Hatfull G.F."/>
        </authorList>
    </citation>
    <scope>NUCLEOTIDE SEQUENCE [LARGE SCALE GENOMIC DNA]</scope>
    <source>
        <strain evidence="5">JCM 19170</strain>
    </source>
</reference>
<dbReference type="SUPFAM" id="SSF63411">
    <property type="entry name" value="LuxS/MPP-like metallohydrolase"/>
    <property type="match status" value="2"/>
</dbReference>
<keyword evidence="1" id="KW-0732">Signal</keyword>
<proteinExistence type="predicted"/>
<evidence type="ECO:0000313" key="5">
    <source>
        <dbReference type="Proteomes" id="UP000182108"/>
    </source>
</evidence>
<feature type="domain" description="Peptidase M16 C-terminal" evidence="3">
    <location>
        <begin position="195"/>
        <end position="370"/>
    </location>
</feature>
<feature type="domain" description="Peptidase M16 N-terminal" evidence="2">
    <location>
        <begin position="54"/>
        <end position="185"/>
    </location>
</feature>
<dbReference type="Gene3D" id="3.30.830.10">
    <property type="entry name" value="Metalloenzyme, LuxS/M16 peptidase-like"/>
    <property type="match status" value="2"/>
</dbReference>
<dbReference type="InterPro" id="IPR050361">
    <property type="entry name" value="MPP/UQCRC_Complex"/>
</dbReference>
<evidence type="ECO:0000256" key="1">
    <source>
        <dbReference type="SAM" id="SignalP"/>
    </source>
</evidence>
<evidence type="ECO:0000259" key="3">
    <source>
        <dbReference type="Pfam" id="PF05193"/>
    </source>
</evidence>
<name>A0A0K6IW19_9PROT</name>
<accession>A0A0K6IW19</accession>
<protein>
    <submittedName>
        <fullName evidence="4">Predicted Zn-dependent peptidase</fullName>
    </submittedName>
</protein>
<dbReference type="Pfam" id="PF05193">
    <property type="entry name" value="Peptidase_M16_C"/>
    <property type="match status" value="1"/>
</dbReference>